<protein>
    <recommendedName>
        <fullName evidence="5">Mucin-associated surface protein (MASP)</fullName>
    </recommendedName>
</protein>
<evidence type="ECO:0000313" key="4">
    <source>
        <dbReference type="Proteomes" id="UP000192257"/>
    </source>
</evidence>
<proteinExistence type="predicted"/>
<feature type="compositionally biased region" description="Basic and acidic residues" evidence="1">
    <location>
        <begin position="383"/>
        <end position="393"/>
    </location>
</feature>
<evidence type="ECO:0008006" key="5">
    <source>
        <dbReference type="Google" id="ProtNLM"/>
    </source>
</evidence>
<dbReference type="AlphaFoldDB" id="A0A1X0NEH4"/>
<feature type="compositionally biased region" description="Polar residues" evidence="1">
    <location>
        <begin position="122"/>
        <end position="136"/>
    </location>
</feature>
<feature type="signal peptide" evidence="2">
    <location>
        <begin position="1"/>
        <end position="27"/>
    </location>
</feature>
<dbReference type="GeneID" id="39991263"/>
<evidence type="ECO:0000256" key="2">
    <source>
        <dbReference type="SAM" id="SignalP"/>
    </source>
</evidence>
<feature type="region of interest" description="Disordered" evidence="1">
    <location>
        <begin position="314"/>
        <end position="397"/>
    </location>
</feature>
<comment type="caution">
    <text evidence="3">The sequence shown here is derived from an EMBL/GenBank/DDBJ whole genome shotgun (WGS) entry which is preliminary data.</text>
</comment>
<dbReference type="EMBL" id="NBCO01000090">
    <property type="protein sequence ID" value="ORC82511.1"/>
    <property type="molecule type" value="Genomic_DNA"/>
</dbReference>
<dbReference type="Proteomes" id="UP000192257">
    <property type="component" value="Unassembled WGS sequence"/>
</dbReference>
<feature type="region of interest" description="Disordered" evidence="1">
    <location>
        <begin position="245"/>
        <end position="298"/>
    </location>
</feature>
<accession>A0A1X0NEH4</accession>
<sequence>MTVREMMRHVVCLLVLMVCCAYGCVSATQPSNEPQAERHKNMNDLQRRGEIEANLTQKGITPGVRVAGAVNQDSHPNRAVLQAGASSAEQHGPGTPGVDDVEGANNYKVHPGVGGVPPVNSDGVTRATQDQSQDSRAGSAHVEAGGRKALSTPHPSGIVPGFKNEETPAPGERLPLCPSFSNTSGNVIGGVPGKDGVTCAPGVPGSVSPLPSGPSPTSEEVNGNLSIIVNNVTHPNGTALESELKPAPTGAGLKPYVPPNASDPPHGSKFPGVSGAVPIVHNKPDTPEYPGVPAAALHVGNGSSEAGRVRFSRPVTQATDADSHSTTDSSDTASPQNGENNNQAETTAASSQSESIRNTPKTPTKVTPPAIPTILQPPLPAKTDTKPPKKSKADSSSMSSVWVRVTLLIMAVLFSATVY</sequence>
<evidence type="ECO:0000313" key="3">
    <source>
        <dbReference type="EMBL" id="ORC82511.1"/>
    </source>
</evidence>
<organism evidence="3 4">
    <name type="scientific">Trypanosoma theileri</name>
    <dbReference type="NCBI Taxonomy" id="67003"/>
    <lineage>
        <taxon>Eukaryota</taxon>
        <taxon>Discoba</taxon>
        <taxon>Euglenozoa</taxon>
        <taxon>Kinetoplastea</taxon>
        <taxon>Metakinetoplastina</taxon>
        <taxon>Trypanosomatida</taxon>
        <taxon>Trypanosomatidae</taxon>
        <taxon>Trypanosoma</taxon>
    </lineage>
</organism>
<feature type="region of interest" description="Disordered" evidence="1">
    <location>
        <begin position="200"/>
        <end position="219"/>
    </location>
</feature>
<keyword evidence="4" id="KW-1185">Reference proteome</keyword>
<gene>
    <name evidence="3" type="ORF">TM35_000901090</name>
</gene>
<dbReference type="VEuPathDB" id="TriTrypDB:TM35_000901090"/>
<name>A0A1X0NEH4_9TRYP</name>
<feature type="region of interest" description="Disordered" evidence="1">
    <location>
        <begin position="82"/>
        <end position="175"/>
    </location>
</feature>
<dbReference type="RefSeq" id="XP_028877228.1">
    <property type="nucleotide sequence ID" value="XM_029031483.1"/>
</dbReference>
<evidence type="ECO:0000256" key="1">
    <source>
        <dbReference type="SAM" id="MobiDB-lite"/>
    </source>
</evidence>
<feature type="compositionally biased region" description="Low complexity" evidence="1">
    <location>
        <begin position="343"/>
        <end position="368"/>
    </location>
</feature>
<feature type="chain" id="PRO_5010860722" description="Mucin-associated surface protein (MASP)" evidence="2">
    <location>
        <begin position="28"/>
        <end position="419"/>
    </location>
</feature>
<keyword evidence="2" id="KW-0732">Signal</keyword>
<reference evidence="3 4" key="1">
    <citation type="submission" date="2017-03" db="EMBL/GenBank/DDBJ databases">
        <title>An alternative strategy for trypanosome survival in the mammalian bloodstream revealed through genome and transcriptome analysis of the ubiquitous bovine parasite Trypanosoma (Megatrypanum) theileri.</title>
        <authorList>
            <person name="Kelly S."/>
            <person name="Ivens A."/>
            <person name="Mott A."/>
            <person name="O'Neill E."/>
            <person name="Emms D."/>
            <person name="Macleod O."/>
            <person name="Voorheis P."/>
            <person name="Matthews J."/>
            <person name="Matthews K."/>
            <person name="Carrington M."/>
        </authorList>
    </citation>
    <scope>NUCLEOTIDE SEQUENCE [LARGE SCALE GENOMIC DNA]</scope>
    <source>
        <strain evidence="3">Edinburgh</strain>
    </source>
</reference>
<feature type="compositionally biased region" description="Low complexity" evidence="1">
    <location>
        <begin position="318"/>
        <end position="334"/>
    </location>
</feature>
<feature type="compositionally biased region" description="Pro residues" evidence="1">
    <location>
        <begin position="369"/>
        <end position="380"/>
    </location>
</feature>
<feature type="compositionally biased region" description="Low complexity" evidence="1">
    <location>
        <begin position="201"/>
        <end position="210"/>
    </location>
</feature>